<accession>A0A845LCN1</accession>
<dbReference type="Proteomes" id="UP000463470">
    <property type="component" value="Unassembled WGS sequence"/>
</dbReference>
<protein>
    <submittedName>
        <fullName evidence="3">EVE domain-containing protein</fullName>
    </submittedName>
</protein>
<evidence type="ECO:0000256" key="1">
    <source>
        <dbReference type="SAM" id="MobiDB-lite"/>
    </source>
</evidence>
<evidence type="ECO:0000313" key="4">
    <source>
        <dbReference type="Proteomes" id="UP000463470"/>
    </source>
</evidence>
<gene>
    <name evidence="3" type="ORF">GTO91_13160</name>
</gene>
<dbReference type="AlphaFoldDB" id="A0A845LCN1"/>
<dbReference type="InterPro" id="IPR052934">
    <property type="entry name" value="Methyl-DNA_Rec/Restrict_Enz"/>
</dbReference>
<dbReference type="InterPro" id="IPR003593">
    <property type="entry name" value="AAA+_ATPase"/>
</dbReference>
<evidence type="ECO:0000259" key="2">
    <source>
        <dbReference type="SMART" id="SM00382"/>
    </source>
</evidence>
<dbReference type="InterPro" id="IPR002740">
    <property type="entry name" value="EVE_domain"/>
</dbReference>
<feature type="region of interest" description="Disordered" evidence="1">
    <location>
        <begin position="384"/>
        <end position="410"/>
    </location>
</feature>
<dbReference type="SMART" id="SM00382">
    <property type="entry name" value="AAA"/>
    <property type="match status" value="1"/>
</dbReference>
<dbReference type="InterPro" id="IPR015947">
    <property type="entry name" value="PUA-like_sf"/>
</dbReference>
<dbReference type="Gene3D" id="3.10.590.10">
    <property type="entry name" value="ph1033 like domains"/>
    <property type="match status" value="1"/>
</dbReference>
<proteinExistence type="predicted"/>
<reference evidence="3 4" key="1">
    <citation type="submission" date="2020-01" db="EMBL/GenBank/DDBJ databases">
        <title>Whole-genome sequence of Heliobacterium undosum DSM 13378.</title>
        <authorList>
            <person name="Kyndt J.A."/>
            <person name="Meyer T.E."/>
        </authorList>
    </citation>
    <scope>NUCLEOTIDE SEQUENCE [LARGE SCALE GENOMIC DNA]</scope>
    <source>
        <strain evidence="3 4">DSM 13378</strain>
    </source>
</reference>
<dbReference type="InterPro" id="IPR027417">
    <property type="entry name" value="P-loop_NTPase"/>
</dbReference>
<dbReference type="Pfam" id="PF01878">
    <property type="entry name" value="EVE"/>
    <property type="match status" value="1"/>
</dbReference>
<feature type="compositionally biased region" description="Polar residues" evidence="1">
    <location>
        <begin position="384"/>
        <end position="395"/>
    </location>
</feature>
<evidence type="ECO:0000313" key="3">
    <source>
        <dbReference type="EMBL" id="MZP30661.1"/>
    </source>
</evidence>
<dbReference type="PANTHER" id="PTHR37291">
    <property type="entry name" value="5-METHYLCYTOSINE-SPECIFIC RESTRICTION ENZYME B"/>
    <property type="match status" value="1"/>
</dbReference>
<dbReference type="PANTHER" id="PTHR37291:SF1">
    <property type="entry name" value="TYPE IV METHYL-DIRECTED RESTRICTION ENZYME ECOKMCRB SUBUNIT"/>
    <property type="match status" value="1"/>
</dbReference>
<dbReference type="GO" id="GO:0016887">
    <property type="term" value="F:ATP hydrolysis activity"/>
    <property type="evidence" value="ECO:0007669"/>
    <property type="project" value="InterPro"/>
</dbReference>
<dbReference type="SUPFAM" id="SSF52540">
    <property type="entry name" value="P-loop containing nucleoside triphosphate hydrolases"/>
    <property type="match status" value="1"/>
</dbReference>
<name>A0A845LCN1_9FIRM</name>
<dbReference type="RefSeq" id="WP_161259188.1">
    <property type="nucleotide sequence ID" value="NZ_WXEY01000017.1"/>
</dbReference>
<feature type="domain" description="AAA+ ATPase" evidence="2">
    <location>
        <begin position="434"/>
        <end position="758"/>
    </location>
</feature>
<dbReference type="Pfam" id="PF07728">
    <property type="entry name" value="AAA_5"/>
    <property type="match status" value="1"/>
</dbReference>
<dbReference type="InterPro" id="IPR011704">
    <property type="entry name" value="ATPase_dyneun-rel_AAA"/>
</dbReference>
<organism evidence="3 4">
    <name type="scientific">Heliomicrobium undosum</name>
    <dbReference type="NCBI Taxonomy" id="121734"/>
    <lineage>
        <taxon>Bacteria</taxon>
        <taxon>Bacillati</taxon>
        <taxon>Bacillota</taxon>
        <taxon>Clostridia</taxon>
        <taxon>Eubacteriales</taxon>
        <taxon>Heliobacteriaceae</taxon>
        <taxon>Heliomicrobium</taxon>
    </lineage>
</organism>
<dbReference type="SUPFAM" id="SSF88697">
    <property type="entry name" value="PUA domain-like"/>
    <property type="match status" value="1"/>
</dbReference>
<dbReference type="GO" id="GO:0005524">
    <property type="term" value="F:ATP binding"/>
    <property type="evidence" value="ECO:0007669"/>
    <property type="project" value="InterPro"/>
</dbReference>
<comment type="caution">
    <text evidence="3">The sequence shown here is derived from an EMBL/GenBank/DDBJ whole genome shotgun (WGS) entry which is preliminary data.</text>
</comment>
<dbReference type="EMBL" id="WXEY01000017">
    <property type="protein sequence ID" value="MZP30661.1"/>
    <property type="molecule type" value="Genomic_DNA"/>
</dbReference>
<dbReference type="Gene3D" id="3.40.50.300">
    <property type="entry name" value="P-loop containing nucleotide triphosphate hydrolases"/>
    <property type="match status" value="1"/>
</dbReference>
<sequence length="872" mass="99910">MSNQDKPVKSLFESFLSQYPEETLRLSDQLHQDFLREFPRSSLPDMSLERYALGKSKTGSFCWWLEYNTLPLGSIRGGTAVKLIIYYSAKEAAWKYPETFRSPEEAWLRLRADIVRLLEGYDGDTAGEIADDSLLNGRDMLKGKVLYLYHPVKFLPIYKLEHLQQFLEELDVPASEWQGKDSAICNLRLKQAFDEMAWEGWADPGVRRIWQSASATAIAAAIKDFLYTHFTREEKYFKVAPGEGAALWPECLAGGYISIGWNEMGDLRQYPDYDEFKSAFLKHNFHDTLSANTRKANELWNFYNLKPGDWVIANKGMSQIVGVGRVNEKGYAYRGDLPTFRHVVYVDWEKSFEPPRNIPKQTYWAMTTVKEVSRKNYVEWTSGEASQVAQGSPAETSRAPRRTQGAQPQPPIVAETFTAEEERIFARLEKSLERKGQCILYGPPGTGKTFLARKFIRWKYIKDKLLTRADEMTANVWIMVTSPRFDFRWKDILTNGEAQEFKVRSVQRNYRRARPGDKVLCYQSGKASMENTGFVGIAEVAGFLDEAREMLPIKGVRPFAAPIPYDVVKNTPEYQNTQAGKMGNRGTMFEATPEFAAWVKDYLVENDDTETARLLDSVTSKRVHSVLCTFHPSFHYEDFIEGYKPAPAENGQVAFRLEKGIFVNFCAQAEENQKLPHYLIIDEINRGNVPKIFGELITLIEKDKRGVEVTLPQSKERFSIPANLYIIGTMNTSDRSIKMMDAALKRRFAFIECMPDLALLDYEIDGLGISLKTILDKINRRLVEFGGRDKQIGHAYLMQKGEPIRTVEELKGIYELEIIPLVQEYCFDDYEKLADIVGADFVDVEAMTINSDIFQESDDIFISALVKHFRDR</sequence>
<dbReference type="OrthoDB" id="9781481at2"/>
<keyword evidence="4" id="KW-1185">Reference proteome</keyword>